<keyword evidence="2" id="KW-1185">Reference proteome</keyword>
<dbReference type="RefSeq" id="WP_379121124.1">
    <property type="nucleotide sequence ID" value="NZ_BAAAYO010000001.1"/>
</dbReference>
<sequence length="56" mass="6201">MDATYEGDFAAASGVPYDLGRESRNDWNEEFAGGLYMNFNASKEVFTGSMLARQVL</sequence>
<protein>
    <submittedName>
        <fullName evidence="1">Uncharacterized protein</fullName>
    </submittedName>
</protein>
<proteinExistence type="predicted"/>
<accession>A0ABV5W8R6</accession>
<dbReference type="Proteomes" id="UP001589619">
    <property type="component" value="Unassembled WGS sequence"/>
</dbReference>
<name>A0ABV5W8R6_9BACL</name>
<gene>
    <name evidence="1" type="ORF">ACFFNY_34390</name>
</gene>
<organism evidence="1 2">
    <name type="scientific">Paenibacillus hodogayensis</name>
    <dbReference type="NCBI Taxonomy" id="279208"/>
    <lineage>
        <taxon>Bacteria</taxon>
        <taxon>Bacillati</taxon>
        <taxon>Bacillota</taxon>
        <taxon>Bacilli</taxon>
        <taxon>Bacillales</taxon>
        <taxon>Paenibacillaceae</taxon>
        <taxon>Paenibacillus</taxon>
    </lineage>
</organism>
<comment type="caution">
    <text evidence="1">The sequence shown here is derived from an EMBL/GenBank/DDBJ whole genome shotgun (WGS) entry which is preliminary data.</text>
</comment>
<reference evidence="1 2" key="1">
    <citation type="submission" date="2024-09" db="EMBL/GenBank/DDBJ databases">
        <authorList>
            <person name="Sun Q."/>
            <person name="Mori K."/>
        </authorList>
    </citation>
    <scope>NUCLEOTIDE SEQUENCE [LARGE SCALE GENOMIC DNA]</scope>
    <source>
        <strain evidence="1 2">JCM 12520</strain>
    </source>
</reference>
<dbReference type="EMBL" id="JBHMAG010000026">
    <property type="protein sequence ID" value="MFB9756683.1"/>
    <property type="molecule type" value="Genomic_DNA"/>
</dbReference>
<evidence type="ECO:0000313" key="2">
    <source>
        <dbReference type="Proteomes" id="UP001589619"/>
    </source>
</evidence>
<evidence type="ECO:0000313" key="1">
    <source>
        <dbReference type="EMBL" id="MFB9756683.1"/>
    </source>
</evidence>